<keyword evidence="4 5" id="KW-0808">Transferase</keyword>
<keyword evidence="2" id="KW-1133">Transmembrane helix</keyword>
<evidence type="ECO:0000256" key="1">
    <source>
        <dbReference type="SAM" id="MobiDB-lite"/>
    </source>
</evidence>
<keyword evidence="2" id="KW-0472">Membrane</keyword>
<dbReference type="GO" id="GO:0001772">
    <property type="term" value="C:immunological synapse"/>
    <property type="evidence" value="ECO:0007669"/>
    <property type="project" value="InterPro"/>
</dbReference>
<dbReference type="InterPro" id="IPR028181">
    <property type="entry name" value="SCIMP"/>
</dbReference>
<organism evidence="3 5">
    <name type="scientific">Betta splendens</name>
    <name type="common">Siamese fighting fish</name>
    <dbReference type="NCBI Taxonomy" id="158456"/>
    <lineage>
        <taxon>Eukaryota</taxon>
        <taxon>Metazoa</taxon>
        <taxon>Chordata</taxon>
        <taxon>Craniata</taxon>
        <taxon>Vertebrata</taxon>
        <taxon>Euteleostomi</taxon>
        <taxon>Actinopterygii</taxon>
        <taxon>Neopterygii</taxon>
        <taxon>Teleostei</taxon>
        <taxon>Neoteleostei</taxon>
        <taxon>Acanthomorphata</taxon>
        <taxon>Anabantaria</taxon>
        <taxon>Anabantiformes</taxon>
        <taxon>Anabantoidei</taxon>
        <taxon>Osphronemidae</taxon>
        <taxon>Betta</taxon>
    </lineage>
</organism>
<dbReference type="GO" id="GO:0016301">
    <property type="term" value="F:kinase activity"/>
    <property type="evidence" value="ECO:0007669"/>
    <property type="project" value="UniProtKB-KW"/>
</dbReference>
<sequence length="262" mass="30656">MEAKEFFRKYLWLLIILGMIFVTVVISIIFILINKCLSKKGKHRIAQLQKRTVSPVESNKYQETNLWNTLTPGTPPLPPRTQFLTAAAQSYENLAETPGFQPTSDSEEDKHDYEEAEPQYEQDLSNYEQPVPDDEQDKHDYEEAEAEYEQNRDSYVQPTLDSEDRRDYEEAEAEYEQDLSNYEQPVPDHEQDKHDYEEAEADYEEVTEEQPDYVKMEPNEEVFPPPPPPPQNMDPAEDDDYEDYDDVGGEDEDQEEDYDDVG</sequence>
<evidence type="ECO:0000256" key="2">
    <source>
        <dbReference type="SAM" id="Phobius"/>
    </source>
</evidence>
<feature type="transmembrane region" description="Helical" evidence="2">
    <location>
        <begin position="12"/>
        <end position="33"/>
    </location>
</feature>
<feature type="compositionally biased region" description="Pro residues" evidence="1">
    <location>
        <begin position="223"/>
        <end position="232"/>
    </location>
</feature>
<feature type="compositionally biased region" description="Acidic residues" evidence="1">
    <location>
        <begin position="235"/>
        <end position="262"/>
    </location>
</feature>
<dbReference type="Pfam" id="PF15050">
    <property type="entry name" value="SCIMP"/>
    <property type="match status" value="1"/>
</dbReference>
<keyword evidence="4 5" id="KW-0418">Kinase</keyword>
<dbReference type="RefSeq" id="XP_029030434.1">
    <property type="nucleotide sequence ID" value="XM_029174601.3"/>
</dbReference>
<dbReference type="RefSeq" id="XP_029030433.1">
    <property type="nucleotide sequence ID" value="XM_029174600.3"/>
</dbReference>
<dbReference type="KEGG" id="bspl:114870012"/>
<dbReference type="GO" id="GO:0097197">
    <property type="term" value="C:tetraspanin-enriched microdomain"/>
    <property type="evidence" value="ECO:0007669"/>
    <property type="project" value="InterPro"/>
</dbReference>
<dbReference type="AlphaFoldDB" id="A0A6P7PWG8"/>
<evidence type="ECO:0000313" key="5">
    <source>
        <dbReference type="RefSeq" id="XP_029030434.1"/>
    </source>
</evidence>
<dbReference type="RefSeq" id="XP_040929788.1">
    <property type="nucleotide sequence ID" value="XM_041073854.2"/>
</dbReference>
<reference evidence="4 5" key="1">
    <citation type="submission" date="2025-04" db="UniProtKB">
        <authorList>
            <consortium name="RefSeq"/>
        </authorList>
    </citation>
    <scope>IDENTIFICATION</scope>
</reference>
<feature type="compositionally biased region" description="Basic and acidic residues" evidence="1">
    <location>
        <begin position="186"/>
        <end position="196"/>
    </location>
</feature>
<accession>A0A6P7PWG8</accession>
<gene>
    <name evidence="4 5 6" type="primary">LOC114870012</name>
</gene>
<dbReference type="OrthoDB" id="8819001at2759"/>
<name>A0A6P7PWG8_BETSP</name>
<keyword evidence="2" id="KW-0812">Transmembrane</keyword>
<proteinExistence type="predicted"/>
<dbReference type="Proteomes" id="UP000515150">
    <property type="component" value="Chromosome 14"/>
</dbReference>
<evidence type="ECO:0000313" key="4">
    <source>
        <dbReference type="RefSeq" id="XP_029030433.1"/>
    </source>
</evidence>
<keyword evidence="3" id="KW-1185">Reference proteome</keyword>
<evidence type="ECO:0000313" key="3">
    <source>
        <dbReference type="Proteomes" id="UP000515150"/>
    </source>
</evidence>
<evidence type="ECO:0000313" key="6">
    <source>
        <dbReference type="RefSeq" id="XP_040929788.1"/>
    </source>
</evidence>
<protein>
    <submittedName>
        <fullName evidence="4 5">Probable serine/threonine-protein kinase kinX</fullName>
    </submittedName>
</protein>
<dbReference type="GeneID" id="114870012"/>
<feature type="compositionally biased region" description="Acidic residues" evidence="1">
    <location>
        <begin position="197"/>
        <end position="211"/>
    </location>
</feature>
<feature type="region of interest" description="Disordered" evidence="1">
    <location>
        <begin position="96"/>
        <end position="262"/>
    </location>
</feature>